<accession>A0A6H5GTI3</accession>
<protein>
    <submittedName>
        <fullName evidence="1">Uncharacterized protein</fullName>
    </submittedName>
</protein>
<name>A0A6H5GTI3_9HEMI</name>
<dbReference type="Proteomes" id="UP000479000">
    <property type="component" value="Unassembled WGS sequence"/>
</dbReference>
<evidence type="ECO:0000313" key="1">
    <source>
        <dbReference type="EMBL" id="CAB0006693.1"/>
    </source>
</evidence>
<proteinExistence type="predicted"/>
<organism evidence="1 2">
    <name type="scientific">Nesidiocoris tenuis</name>
    <dbReference type="NCBI Taxonomy" id="355587"/>
    <lineage>
        <taxon>Eukaryota</taxon>
        <taxon>Metazoa</taxon>
        <taxon>Ecdysozoa</taxon>
        <taxon>Arthropoda</taxon>
        <taxon>Hexapoda</taxon>
        <taxon>Insecta</taxon>
        <taxon>Pterygota</taxon>
        <taxon>Neoptera</taxon>
        <taxon>Paraneoptera</taxon>
        <taxon>Hemiptera</taxon>
        <taxon>Heteroptera</taxon>
        <taxon>Panheteroptera</taxon>
        <taxon>Cimicomorpha</taxon>
        <taxon>Miridae</taxon>
        <taxon>Dicyphina</taxon>
        <taxon>Nesidiocoris</taxon>
    </lineage>
</organism>
<sequence length="51" mass="6097">MENTLFDLCYKLIKQHCRINLLAILWAMISTRVTQIRAWDFLDGELEPMNK</sequence>
<reference evidence="1 2" key="1">
    <citation type="submission" date="2020-02" db="EMBL/GenBank/DDBJ databases">
        <authorList>
            <person name="Ferguson B K."/>
        </authorList>
    </citation>
    <scope>NUCLEOTIDE SEQUENCE [LARGE SCALE GENOMIC DNA]</scope>
</reference>
<gene>
    <name evidence="1" type="ORF">NTEN_LOCUS12170</name>
</gene>
<keyword evidence="2" id="KW-1185">Reference proteome</keyword>
<evidence type="ECO:0000313" key="2">
    <source>
        <dbReference type="Proteomes" id="UP000479000"/>
    </source>
</evidence>
<dbReference type="AlphaFoldDB" id="A0A6H5GTI3"/>
<dbReference type="EMBL" id="CADCXU010018226">
    <property type="protein sequence ID" value="CAB0006693.1"/>
    <property type="molecule type" value="Genomic_DNA"/>
</dbReference>
<feature type="non-terminal residue" evidence="1">
    <location>
        <position position="51"/>
    </location>
</feature>